<organism evidence="7 8">
    <name type="scientific">Rothia aeria</name>
    <dbReference type="NCBI Taxonomy" id="172042"/>
    <lineage>
        <taxon>Bacteria</taxon>
        <taxon>Bacillati</taxon>
        <taxon>Actinomycetota</taxon>
        <taxon>Actinomycetes</taxon>
        <taxon>Micrococcales</taxon>
        <taxon>Micrococcaceae</taxon>
        <taxon>Rothia</taxon>
    </lineage>
</organism>
<evidence type="ECO:0000313" key="8">
    <source>
        <dbReference type="Proteomes" id="UP000250241"/>
    </source>
</evidence>
<keyword evidence="4" id="KW-0378">Hydrolase</keyword>
<evidence type="ECO:0000256" key="5">
    <source>
        <dbReference type="ARBA" id="ARBA00022842"/>
    </source>
</evidence>
<dbReference type="GO" id="GO:0046872">
    <property type="term" value="F:metal ion binding"/>
    <property type="evidence" value="ECO:0007669"/>
    <property type="project" value="UniProtKB-KW"/>
</dbReference>
<keyword evidence="3" id="KW-0479">Metal-binding</keyword>
<evidence type="ECO:0000256" key="1">
    <source>
        <dbReference type="ARBA" id="ARBA00001936"/>
    </source>
</evidence>
<dbReference type="SUPFAM" id="SSF55811">
    <property type="entry name" value="Nudix"/>
    <property type="match status" value="1"/>
</dbReference>
<protein>
    <submittedName>
        <fullName evidence="7">Uncharacterized protein</fullName>
    </submittedName>
</protein>
<evidence type="ECO:0000256" key="2">
    <source>
        <dbReference type="ARBA" id="ARBA00001946"/>
    </source>
</evidence>
<dbReference type="Proteomes" id="UP000250241">
    <property type="component" value="Chromosome"/>
</dbReference>
<dbReference type="GeneID" id="93861508"/>
<dbReference type="KEGG" id="raj:RA11412_0896"/>
<sequence>MRSELYTGAIPVAGSPRVYSGRKSAPAPRTEQVQRLYTIPDFMRTAAETWANEHSGEAAGTAESTGCALKHAASVIFVRDGDDGLETILTYRPGCSPLGIVAFPGGMVTAEDAQNIPWCGADAEHWQRTFAFGDATIAHKVVVAAVRETFEETGLLLAGEDEGSVAEYTAGSDQMNHREAISDRDETLSKYLAMSGLKIRADLLRPVVRWQSPDFCHKRYDVAYFTTAVPVGQQASLLKDKGIWGDWVNVRELLAGRATSDLGDRINQPDTAGKTLDELVTPGVMCTLESLAKVGTSVAWLAKKRTVEVKKPILVKNDGQCMLSFTEVVKAAPRTGKFGAVAAPATSAIPTVTPS</sequence>
<dbReference type="InterPro" id="IPR015797">
    <property type="entry name" value="NUDIX_hydrolase-like_dom_sf"/>
</dbReference>
<dbReference type="RefSeq" id="WP_128087453.1">
    <property type="nucleotide sequence ID" value="NZ_CBDEQU010000050.1"/>
</dbReference>
<dbReference type="PANTHER" id="PTHR12318:SF0">
    <property type="entry name" value="ACYL-COENZYME A DIPHOSPHATASE NUDT19"/>
    <property type="match status" value="1"/>
</dbReference>
<dbReference type="PANTHER" id="PTHR12318">
    <property type="entry name" value="TESTOSTERONE-REGULATED PROTEIN RP2"/>
    <property type="match status" value="1"/>
</dbReference>
<dbReference type="AlphaFoldDB" id="A0A2Z5QXK9"/>
<gene>
    <name evidence="7" type="ORF">RA11412_0896</name>
</gene>
<comment type="cofactor">
    <cofactor evidence="2">
        <name>Mg(2+)</name>
        <dbReference type="ChEBI" id="CHEBI:18420"/>
    </cofactor>
</comment>
<proteinExistence type="predicted"/>
<comment type="cofactor">
    <cofactor evidence="1">
        <name>Mn(2+)</name>
        <dbReference type="ChEBI" id="CHEBI:29035"/>
    </cofactor>
</comment>
<dbReference type="PROSITE" id="PS51462">
    <property type="entry name" value="NUDIX"/>
    <property type="match status" value="1"/>
</dbReference>
<name>A0A2Z5QXK9_9MICC</name>
<dbReference type="InterPro" id="IPR039121">
    <property type="entry name" value="NUDT19"/>
</dbReference>
<dbReference type="GO" id="GO:0016818">
    <property type="term" value="F:hydrolase activity, acting on acid anhydrides, in phosphorus-containing anhydrides"/>
    <property type="evidence" value="ECO:0007669"/>
    <property type="project" value="InterPro"/>
</dbReference>
<dbReference type="InterPro" id="IPR000086">
    <property type="entry name" value="NUDIX_hydrolase_dom"/>
</dbReference>
<evidence type="ECO:0000256" key="4">
    <source>
        <dbReference type="ARBA" id="ARBA00022801"/>
    </source>
</evidence>
<evidence type="ECO:0000313" key="7">
    <source>
        <dbReference type="EMBL" id="BAV87195.1"/>
    </source>
</evidence>
<accession>A0A2Z5QXK9</accession>
<reference evidence="7 8" key="1">
    <citation type="submission" date="2016-10" db="EMBL/GenBank/DDBJ databases">
        <title>Genome sequence of Rothia aeria strain JCM11412.</title>
        <authorList>
            <person name="Nambu T."/>
        </authorList>
    </citation>
    <scope>NUCLEOTIDE SEQUENCE [LARGE SCALE GENOMIC DNA]</scope>
    <source>
        <strain evidence="7 8">JCM 11412</strain>
    </source>
</reference>
<keyword evidence="5" id="KW-0460">Magnesium</keyword>
<dbReference type="EMBL" id="AP017895">
    <property type="protein sequence ID" value="BAV87195.1"/>
    <property type="molecule type" value="Genomic_DNA"/>
</dbReference>
<evidence type="ECO:0000256" key="3">
    <source>
        <dbReference type="ARBA" id="ARBA00022723"/>
    </source>
</evidence>
<dbReference type="Gene3D" id="3.90.79.10">
    <property type="entry name" value="Nucleoside Triphosphate Pyrophosphohydrolase"/>
    <property type="match status" value="1"/>
</dbReference>
<evidence type="ECO:0000256" key="6">
    <source>
        <dbReference type="ARBA" id="ARBA00023211"/>
    </source>
</evidence>
<keyword evidence="6" id="KW-0464">Manganese</keyword>
<keyword evidence="8" id="KW-1185">Reference proteome</keyword>